<evidence type="ECO:0000313" key="3">
    <source>
        <dbReference type="Proteomes" id="UP000013827"/>
    </source>
</evidence>
<evidence type="ECO:0008006" key="4">
    <source>
        <dbReference type="Google" id="ProtNLM"/>
    </source>
</evidence>
<proteinExistence type="predicted"/>
<dbReference type="EnsemblProtists" id="EOD24803">
    <property type="protein sequence ID" value="EOD24803"/>
    <property type="gene ID" value="EMIHUDRAFT_443804"/>
</dbReference>
<dbReference type="RefSeq" id="XP_005777232.1">
    <property type="nucleotide sequence ID" value="XM_005777175.1"/>
</dbReference>
<reference evidence="3" key="1">
    <citation type="journal article" date="2013" name="Nature">
        <title>Pan genome of the phytoplankton Emiliania underpins its global distribution.</title>
        <authorList>
            <person name="Read B.A."/>
            <person name="Kegel J."/>
            <person name="Klute M.J."/>
            <person name="Kuo A."/>
            <person name="Lefebvre S.C."/>
            <person name="Maumus F."/>
            <person name="Mayer C."/>
            <person name="Miller J."/>
            <person name="Monier A."/>
            <person name="Salamov A."/>
            <person name="Young J."/>
            <person name="Aguilar M."/>
            <person name="Claverie J.M."/>
            <person name="Frickenhaus S."/>
            <person name="Gonzalez K."/>
            <person name="Herman E.K."/>
            <person name="Lin Y.C."/>
            <person name="Napier J."/>
            <person name="Ogata H."/>
            <person name="Sarno A.F."/>
            <person name="Shmutz J."/>
            <person name="Schroeder D."/>
            <person name="de Vargas C."/>
            <person name="Verret F."/>
            <person name="von Dassow P."/>
            <person name="Valentin K."/>
            <person name="Van de Peer Y."/>
            <person name="Wheeler G."/>
            <person name="Dacks J.B."/>
            <person name="Delwiche C.F."/>
            <person name="Dyhrman S.T."/>
            <person name="Glockner G."/>
            <person name="John U."/>
            <person name="Richards T."/>
            <person name="Worden A.Z."/>
            <person name="Zhang X."/>
            <person name="Grigoriev I.V."/>
            <person name="Allen A.E."/>
            <person name="Bidle K."/>
            <person name="Borodovsky M."/>
            <person name="Bowler C."/>
            <person name="Brownlee C."/>
            <person name="Cock J.M."/>
            <person name="Elias M."/>
            <person name="Gladyshev V.N."/>
            <person name="Groth M."/>
            <person name="Guda C."/>
            <person name="Hadaegh A."/>
            <person name="Iglesias-Rodriguez M.D."/>
            <person name="Jenkins J."/>
            <person name="Jones B.M."/>
            <person name="Lawson T."/>
            <person name="Leese F."/>
            <person name="Lindquist E."/>
            <person name="Lobanov A."/>
            <person name="Lomsadze A."/>
            <person name="Malik S.B."/>
            <person name="Marsh M.E."/>
            <person name="Mackinder L."/>
            <person name="Mock T."/>
            <person name="Mueller-Roeber B."/>
            <person name="Pagarete A."/>
            <person name="Parker M."/>
            <person name="Probert I."/>
            <person name="Quesneville H."/>
            <person name="Raines C."/>
            <person name="Rensing S.A."/>
            <person name="Riano-Pachon D.M."/>
            <person name="Richier S."/>
            <person name="Rokitta S."/>
            <person name="Shiraiwa Y."/>
            <person name="Soanes D.M."/>
            <person name="van der Giezen M."/>
            <person name="Wahlund T.M."/>
            <person name="Williams B."/>
            <person name="Wilson W."/>
            <person name="Wolfe G."/>
            <person name="Wurch L.L."/>
        </authorList>
    </citation>
    <scope>NUCLEOTIDE SEQUENCE</scope>
</reference>
<keyword evidence="3" id="KW-1185">Reference proteome</keyword>
<reference evidence="2" key="2">
    <citation type="submission" date="2024-10" db="UniProtKB">
        <authorList>
            <consortium name="EnsemblProtists"/>
        </authorList>
    </citation>
    <scope>IDENTIFICATION</scope>
</reference>
<evidence type="ECO:0000313" key="2">
    <source>
        <dbReference type="EnsemblProtists" id="EOD33085"/>
    </source>
</evidence>
<evidence type="ECO:0000256" key="1">
    <source>
        <dbReference type="SAM" id="SignalP"/>
    </source>
</evidence>
<dbReference type="GeneID" id="17270348"/>
<dbReference type="GeneID" id="17278355"/>
<dbReference type="AlphaFoldDB" id="A0A0D3KBF0"/>
<dbReference type="HOGENOM" id="CLU_864441_0_0_1"/>
<sequence>MDTPASARTKRSWTAQAALLLFAALLLVGRASVGERASEMYWDTSEIYARDERTDRSVRMACHPMYGWLEKPLNLMVHDVVDDIPKKPRLAKVPFDAVMRVGVVETDITDLQIRDIKIDDVSFIDCRTVRDFAPMLPRALPNVVKVHVHGIRVTVDMAYDSRGLLGFGASAGKARSTVKGEMKLTLAFLAFDDWHVSSCAGNFTVADTQVIGEGLGELAVPVPNALPFASIMCYGLGAVMDSGLVGLTLEGAQDTRYEGKEATFRGVVPMVNERLSRIAPAVRGTAQTLHVDLRDSVHWVEDKIPCLGLLRSCHPPPSPPAPPEWLWR</sequence>
<feature type="signal peptide" evidence="1">
    <location>
        <begin position="1"/>
        <end position="31"/>
    </location>
</feature>
<feature type="chain" id="PRO_5044053636" description="Lipid-binding serum glycoprotein N-terminal domain-containing protein" evidence="1">
    <location>
        <begin position="32"/>
        <end position="328"/>
    </location>
</feature>
<dbReference type="EnsemblProtists" id="EOD33085">
    <property type="protein sequence ID" value="EOD33085"/>
    <property type="gene ID" value="EMIHUDRAFT_434000"/>
</dbReference>
<organism evidence="2 3">
    <name type="scientific">Emiliania huxleyi (strain CCMP1516)</name>
    <dbReference type="NCBI Taxonomy" id="280463"/>
    <lineage>
        <taxon>Eukaryota</taxon>
        <taxon>Haptista</taxon>
        <taxon>Haptophyta</taxon>
        <taxon>Prymnesiophyceae</taxon>
        <taxon>Isochrysidales</taxon>
        <taxon>Noelaerhabdaceae</taxon>
        <taxon>Emiliania</taxon>
    </lineage>
</organism>
<keyword evidence="1" id="KW-0732">Signal</keyword>
<name>A0A0D3KBF0_EMIH1</name>
<dbReference type="PaxDb" id="2903-EOD24803"/>
<dbReference type="RefSeq" id="XP_005785514.1">
    <property type="nucleotide sequence ID" value="XM_005785457.1"/>
</dbReference>
<dbReference type="Proteomes" id="UP000013827">
    <property type="component" value="Unassembled WGS sequence"/>
</dbReference>
<accession>A0A0D3KBF0</accession>
<dbReference type="KEGG" id="ehx:EMIHUDRAFT_434000"/>
<dbReference type="KEGG" id="ehx:EMIHUDRAFT_443804"/>
<protein>
    <recommendedName>
        <fullName evidence="4">Lipid-binding serum glycoprotein N-terminal domain-containing protein</fullName>
    </recommendedName>
</protein>